<dbReference type="RefSeq" id="WP_114829871.1">
    <property type="nucleotide sequence ID" value="NZ_QQTO01000033.1"/>
</dbReference>
<dbReference type="InterPro" id="IPR055348">
    <property type="entry name" value="DctQ"/>
</dbReference>
<feature type="domain" description="Tripartite ATP-independent periplasmic transporters DctQ component" evidence="10">
    <location>
        <begin position="35"/>
        <end position="163"/>
    </location>
</feature>
<evidence type="ECO:0000256" key="6">
    <source>
        <dbReference type="ARBA" id="ARBA00022989"/>
    </source>
</evidence>
<name>A0A370L6K8_9HYPH</name>
<accession>A0A370L6K8</accession>
<dbReference type="Pfam" id="PF04290">
    <property type="entry name" value="DctQ"/>
    <property type="match status" value="1"/>
</dbReference>
<dbReference type="GO" id="GO:0015740">
    <property type="term" value="P:C4-dicarboxylate transport"/>
    <property type="evidence" value="ECO:0007669"/>
    <property type="project" value="TreeGrafter"/>
</dbReference>
<evidence type="ECO:0000256" key="8">
    <source>
        <dbReference type="ARBA" id="ARBA00038436"/>
    </source>
</evidence>
<reference evidence="12" key="1">
    <citation type="submission" date="2018-07" db="EMBL/GenBank/DDBJ databases">
        <authorList>
            <person name="Safronova V.I."/>
            <person name="Chirak E.R."/>
            <person name="Sazanova A.L."/>
        </authorList>
    </citation>
    <scope>NUCLEOTIDE SEQUENCE [LARGE SCALE GENOMIC DNA]</scope>
    <source>
        <strain evidence="12">RCAM04685</strain>
    </source>
</reference>
<comment type="function">
    <text evidence="9">Part of the tripartite ATP-independent periplasmic (TRAP) transport system.</text>
</comment>
<comment type="subcellular location">
    <subcellularLocation>
        <location evidence="1 9">Cell inner membrane</location>
        <topology evidence="1 9">Multi-pass membrane protein</topology>
    </subcellularLocation>
</comment>
<comment type="caution">
    <text evidence="11">The sequence shown here is derived from an EMBL/GenBank/DDBJ whole genome shotgun (WGS) entry which is preliminary data.</text>
</comment>
<dbReference type="GO" id="GO:0022857">
    <property type="term" value="F:transmembrane transporter activity"/>
    <property type="evidence" value="ECO:0007669"/>
    <property type="project" value="UniProtKB-UniRule"/>
</dbReference>
<evidence type="ECO:0000256" key="4">
    <source>
        <dbReference type="ARBA" id="ARBA00022519"/>
    </source>
</evidence>
<evidence type="ECO:0000256" key="2">
    <source>
        <dbReference type="ARBA" id="ARBA00022448"/>
    </source>
</evidence>
<evidence type="ECO:0000256" key="3">
    <source>
        <dbReference type="ARBA" id="ARBA00022475"/>
    </source>
</evidence>
<feature type="transmembrane region" description="Helical" evidence="9">
    <location>
        <begin position="100"/>
        <end position="118"/>
    </location>
</feature>
<keyword evidence="5 9" id="KW-0812">Transmembrane</keyword>
<evidence type="ECO:0000256" key="7">
    <source>
        <dbReference type="ARBA" id="ARBA00023136"/>
    </source>
</evidence>
<keyword evidence="7 9" id="KW-0472">Membrane</keyword>
<keyword evidence="12" id="KW-1185">Reference proteome</keyword>
<dbReference type="EMBL" id="QQTP01000006">
    <property type="protein sequence ID" value="RDJ24777.1"/>
    <property type="molecule type" value="Genomic_DNA"/>
</dbReference>
<dbReference type="InterPro" id="IPR007387">
    <property type="entry name" value="TRAP_DctQ"/>
</dbReference>
<dbReference type="AlphaFoldDB" id="A0A370L6K8"/>
<feature type="transmembrane region" description="Helical" evidence="9">
    <location>
        <begin position="63"/>
        <end position="80"/>
    </location>
</feature>
<feature type="transmembrane region" description="Helical" evidence="9">
    <location>
        <begin position="22"/>
        <end position="43"/>
    </location>
</feature>
<dbReference type="OrthoDB" id="4964541at2"/>
<keyword evidence="2 9" id="KW-0813">Transport</keyword>
<sequence>MSVDSPVAAGFWRRALAGYYKFLCMLLAAMLAILIIPVTLQIVSRFTHLIPHYIWTEEMARFLFVWTIMIGSIVGVREGAHFDVDIWPRLSPKQNAALRLFSRFCLLLIAVVFLWMGIEFTEQAIYRISELAELPLWIIHIAWPIAGASWLLFLAEQIHDDFRILAGQDA</sequence>
<evidence type="ECO:0000256" key="5">
    <source>
        <dbReference type="ARBA" id="ARBA00022692"/>
    </source>
</evidence>
<feature type="transmembrane region" description="Helical" evidence="9">
    <location>
        <begin position="134"/>
        <end position="155"/>
    </location>
</feature>
<dbReference type="PANTHER" id="PTHR35011">
    <property type="entry name" value="2,3-DIKETO-L-GULONATE TRAP TRANSPORTER SMALL PERMEASE PROTEIN YIAM"/>
    <property type="match status" value="1"/>
</dbReference>
<evidence type="ECO:0000256" key="9">
    <source>
        <dbReference type="RuleBase" id="RU369079"/>
    </source>
</evidence>
<proteinExistence type="inferred from homology"/>
<organism evidence="11 12">
    <name type="scientific">Bosea caraganae</name>
    <dbReference type="NCBI Taxonomy" id="2763117"/>
    <lineage>
        <taxon>Bacteria</taxon>
        <taxon>Pseudomonadati</taxon>
        <taxon>Pseudomonadota</taxon>
        <taxon>Alphaproteobacteria</taxon>
        <taxon>Hyphomicrobiales</taxon>
        <taxon>Boseaceae</taxon>
        <taxon>Bosea</taxon>
    </lineage>
</organism>
<comment type="subunit">
    <text evidence="9">The complex comprises the extracytoplasmic solute receptor protein and the two transmembrane proteins.</text>
</comment>
<keyword evidence="4 9" id="KW-0997">Cell inner membrane</keyword>
<evidence type="ECO:0000313" key="11">
    <source>
        <dbReference type="EMBL" id="RDJ24777.1"/>
    </source>
</evidence>
<evidence type="ECO:0000256" key="1">
    <source>
        <dbReference type="ARBA" id="ARBA00004429"/>
    </source>
</evidence>
<evidence type="ECO:0000313" key="12">
    <source>
        <dbReference type="Proteomes" id="UP000255207"/>
    </source>
</evidence>
<comment type="similarity">
    <text evidence="8 9">Belongs to the TRAP transporter small permease family.</text>
</comment>
<dbReference type="GO" id="GO:0005886">
    <property type="term" value="C:plasma membrane"/>
    <property type="evidence" value="ECO:0007669"/>
    <property type="project" value="UniProtKB-SubCell"/>
</dbReference>
<gene>
    <name evidence="11" type="ORF">DWE98_13030</name>
</gene>
<dbReference type="PANTHER" id="PTHR35011:SF2">
    <property type="entry name" value="2,3-DIKETO-L-GULONATE TRAP TRANSPORTER SMALL PERMEASE PROTEIN YIAM"/>
    <property type="match status" value="1"/>
</dbReference>
<evidence type="ECO:0000259" key="10">
    <source>
        <dbReference type="Pfam" id="PF04290"/>
    </source>
</evidence>
<keyword evidence="6 9" id="KW-1133">Transmembrane helix</keyword>
<protein>
    <recommendedName>
        <fullName evidence="9">TRAP transporter small permease protein</fullName>
    </recommendedName>
</protein>
<keyword evidence="3" id="KW-1003">Cell membrane</keyword>
<dbReference type="Proteomes" id="UP000255207">
    <property type="component" value="Unassembled WGS sequence"/>
</dbReference>